<dbReference type="Proteomes" id="UP000753961">
    <property type="component" value="Unassembled WGS sequence"/>
</dbReference>
<reference evidence="7" key="1">
    <citation type="submission" date="2021-06" db="EMBL/GenBank/DDBJ databases">
        <title>44 bacteria genomes isolated from Dapeng, Shenzhen.</title>
        <authorList>
            <person name="Zheng W."/>
            <person name="Yu S."/>
            <person name="Huang Y."/>
        </authorList>
    </citation>
    <scope>NUCLEOTIDE SEQUENCE</scope>
    <source>
        <strain evidence="7">DP5N28-2</strain>
    </source>
</reference>
<evidence type="ECO:0000256" key="5">
    <source>
        <dbReference type="ARBA" id="ARBA00022801"/>
    </source>
</evidence>
<organism evidence="7 8">
    <name type="scientific">Membranihabitans marinus</name>
    <dbReference type="NCBI Taxonomy" id="1227546"/>
    <lineage>
        <taxon>Bacteria</taxon>
        <taxon>Pseudomonadati</taxon>
        <taxon>Bacteroidota</taxon>
        <taxon>Saprospiria</taxon>
        <taxon>Saprospirales</taxon>
        <taxon>Saprospiraceae</taxon>
        <taxon>Membranihabitans</taxon>
    </lineage>
</organism>
<dbReference type="Gene3D" id="3.30.2310.20">
    <property type="entry name" value="RelE-like"/>
    <property type="match status" value="1"/>
</dbReference>
<keyword evidence="5" id="KW-0378">Hydrolase</keyword>
<dbReference type="GO" id="GO:0004519">
    <property type="term" value="F:endonuclease activity"/>
    <property type="evidence" value="ECO:0007669"/>
    <property type="project" value="UniProtKB-KW"/>
</dbReference>
<dbReference type="AlphaFoldDB" id="A0A953L7F1"/>
<evidence type="ECO:0000313" key="7">
    <source>
        <dbReference type="EMBL" id="MBY5958662.1"/>
    </source>
</evidence>
<sequence length="89" mass="10781">MRSIAFHNRSFQEYEKLRQKNKKLHIKLLKILVEMQRSNPWEGTGKPEMLKGEYSGLWLRRLNAKDRLIYRFDEKTIYIFAIGGHFDDH</sequence>
<evidence type="ECO:0000256" key="6">
    <source>
        <dbReference type="ARBA" id="ARBA00030388"/>
    </source>
</evidence>
<keyword evidence="3" id="KW-0540">Nuclease</keyword>
<evidence type="ECO:0000256" key="1">
    <source>
        <dbReference type="ARBA" id="ARBA00008172"/>
    </source>
</evidence>
<dbReference type="NCBIfam" id="TIGR02116">
    <property type="entry name" value="toxin_Txe_YoeB"/>
    <property type="match status" value="1"/>
</dbReference>
<dbReference type="RefSeq" id="WP_222580195.1">
    <property type="nucleotide sequence ID" value="NZ_JAHVHU010000009.1"/>
</dbReference>
<keyword evidence="8" id="KW-1185">Reference proteome</keyword>
<dbReference type="PANTHER" id="PTHR38039:SF1">
    <property type="entry name" value="TOXIN YOEB"/>
    <property type="match status" value="1"/>
</dbReference>
<dbReference type="InterPro" id="IPR035093">
    <property type="entry name" value="RelE/ParE_toxin_dom_sf"/>
</dbReference>
<dbReference type="SUPFAM" id="SSF143011">
    <property type="entry name" value="RelE-like"/>
    <property type="match status" value="1"/>
</dbReference>
<evidence type="ECO:0000256" key="4">
    <source>
        <dbReference type="ARBA" id="ARBA00022759"/>
    </source>
</evidence>
<dbReference type="Pfam" id="PF06769">
    <property type="entry name" value="YoeB_toxin"/>
    <property type="match status" value="1"/>
</dbReference>
<evidence type="ECO:0000313" key="8">
    <source>
        <dbReference type="Proteomes" id="UP000753961"/>
    </source>
</evidence>
<keyword evidence="2" id="KW-1277">Toxin-antitoxin system</keyword>
<dbReference type="PANTHER" id="PTHR38039">
    <property type="entry name" value="TOXIN YOEB"/>
    <property type="match status" value="1"/>
</dbReference>
<keyword evidence="4" id="KW-0255">Endonuclease</keyword>
<gene>
    <name evidence="7" type="ORF">KUV50_10990</name>
</gene>
<evidence type="ECO:0000256" key="2">
    <source>
        <dbReference type="ARBA" id="ARBA00022649"/>
    </source>
</evidence>
<dbReference type="GO" id="GO:0016787">
    <property type="term" value="F:hydrolase activity"/>
    <property type="evidence" value="ECO:0007669"/>
    <property type="project" value="UniProtKB-KW"/>
</dbReference>
<comment type="caution">
    <text evidence="7">The sequence shown here is derived from an EMBL/GenBank/DDBJ whole genome shotgun (WGS) entry which is preliminary data.</text>
</comment>
<proteinExistence type="inferred from homology"/>
<accession>A0A953L7F1</accession>
<name>A0A953L7F1_9BACT</name>
<dbReference type="InterPro" id="IPR009614">
    <property type="entry name" value="YoeB_toxin"/>
</dbReference>
<evidence type="ECO:0000256" key="3">
    <source>
        <dbReference type="ARBA" id="ARBA00022722"/>
    </source>
</evidence>
<dbReference type="GO" id="GO:0006401">
    <property type="term" value="P:RNA catabolic process"/>
    <property type="evidence" value="ECO:0007669"/>
    <property type="project" value="InterPro"/>
</dbReference>
<protein>
    <recommendedName>
        <fullName evidence="6">Putative mRNA interferase YoeB</fullName>
    </recommendedName>
</protein>
<comment type="similarity">
    <text evidence="1">Belongs to the YoeB family.</text>
</comment>
<dbReference type="EMBL" id="JAHVHU010000009">
    <property type="protein sequence ID" value="MBY5958662.1"/>
    <property type="molecule type" value="Genomic_DNA"/>
</dbReference>